<comment type="subcellular location">
    <subcellularLocation>
        <location evidence="9">Cell membrane</location>
        <topology evidence="9">Lipid-anchor</topology>
    </subcellularLocation>
    <subcellularLocation>
        <location evidence="1">Membrane</location>
    </subcellularLocation>
</comment>
<protein>
    <submittedName>
        <fullName evidence="10">NodT family efflux transporter outer membrane factor (OMF) lipoprotein/L-rhamnosyltransferase</fullName>
    </submittedName>
</protein>
<keyword evidence="7 9" id="KW-0564">Palmitate</keyword>
<accession>A0A7Y9W887</accession>
<evidence type="ECO:0000256" key="2">
    <source>
        <dbReference type="ARBA" id="ARBA00007613"/>
    </source>
</evidence>
<dbReference type="SUPFAM" id="SSF56954">
    <property type="entry name" value="Outer membrane efflux proteins (OEP)"/>
    <property type="match status" value="1"/>
</dbReference>
<dbReference type="EMBL" id="JACCAU010000001">
    <property type="protein sequence ID" value="NYH16046.1"/>
    <property type="molecule type" value="Genomic_DNA"/>
</dbReference>
<dbReference type="InterPro" id="IPR010131">
    <property type="entry name" value="MdtP/NodT-like"/>
</dbReference>
<dbReference type="NCBIfam" id="TIGR01845">
    <property type="entry name" value="outer_NodT"/>
    <property type="match status" value="1"/>
</dbReference>
<dbReference type="GO" id="GO:0016740">
    <property type="term" value="F:transferase activity"/>
    <property type="evidence" value="ECO:0007669"/>
    <property type="project" value="UniProtKB-KW"/>
</dbReference>
<keyword evidence="4 9" id="KW-0812">Transmembrane</keyword>
<evidence type="ECO:0000256" key="7">
    <source>
        <dbReference type="ARBA" id="ARBA00023139"/>
    </source>
</evidence>
<dbReference type="GO" id="GO:0015562">
    <property type="term" value="F:efflux transmembrane transporter activity"/>
    <property type="evidence" value="ECO:0007669"/>
    <property type="project" value="InterPro"/>
</dbReference>
<evidence type="ECO:0000256" key="6">
    <source>
        <dbReference type="ARBA" id="ARBA00023136"/>
    </source>
</evidence>
<dbReference type="PANTHER" id="PTHR30203:SF20">
    <property type="entry name" value="MULTIDRUG RESISTANCE OUTER MEMBRANE PROTEIN MDTP-RELATED"/>
    <property type="match status" value="1"/>
</dbReference>
<evidence type="ECO:0000256" key="4">
    <source>
        <dbReference type="ARBA" id="ARBA00022692"/>
    </source>
</evidence>
<dbReference type="NCBIfam" id="TIGR01556">
    <property type="entry name" value="rhamnosyltran"/>
    <property type="match status" value="1"/>
</dbReference>
<proteinExistence type="inferred from homology"/>
<gene>
    <name evidence="10" type="ORF">GGD41_003274</name>
</gene>
<evidence type="ECO:0000256" key="5">
    <source>
        <dbReference type="ARBA" id="ARBA00022729"/>
    </source>
</evidence>
<dbReference type="Pfam" id="PF02321">
    <property type="entry name" value="OEP"/>
    <property type="match status" value="2"/>
</dbReference>
<keyword evidence="10" id="KW-0808">Transferase</keyword>
<dbReference type="Proteomes" id="UP000572540">
    <property type="component" value="Unassembled WGS sequence"/>
</dbReference>
<name>A0A7Y9W887_9BURK</name>
<evidence type="ECO:0000256" key="3">
    <source>
        <dbReference type="ARBA" id="ARBA00022452"/>
    </source>
</evidence>
<dbReference type="SUPFAM" id="SSF53448">
    <property type="entry name" value="Nucleotide-diphospho-sugar transferases"/>
    <property type="match status" value="1"/>
</dbReference>
<comment type="similarity">
    <text evidence="2 9">Belongs to the outer membrane factor (OMF) (TC 1.B.17) family.</text>
</comment>
<organism evidence="10 11">
    <name type="scientific">Paraburkholderia bryophila</name>
    <dbReference type="NCBI Taxonomy" id="420952"/>
    <lineage>
        <taxon>Bacteria</taxon>
        <taxon>Pseudomonadati</taxon>
        <taxon>Pseudomonadota</taxon>
        <taxon>Betaproteobacteria</taxon>
        <taxon>Burkholderiales</taxon>
        <taxon>Burkholderiaceae</taxon>
        <taxon>Paraburkholderia</taxon>
    </lineage>
</organism>
<dbReference type="Gene3D" id="1.20.1600.10">
    <property type="entry name" value="Outer membrane efflux proteins (OEP)"/>
    <property type="match status" value="1"/>
</dbReference>
<dbReference type="AlphaFoldDB" id="A0A7Y9W887"/>
<dbReference type="Gene3D" id="3.90.550.10">
    <property type="entry name" value="Spore Coat Polysaccharide Biosynthesis Protein SpsA, Chain A"/>
    <property type="match status" value="1"/>
</dbReference>
<evidence type="ECO:0000256" key="1">
    <source>
        <dbReference type="ARBA" id="ARBA00004370"/>
    </source>
</evidence>
<dbReference type="InterPro" id="IPR006446">
    <property type="entry name" value="RhaTrfase"/>
</dbReference>
<keyword evidence="5" id="KW-0732">Signal</keyword>
<evidence type="ECO:0000313" key="11">
    <source>
        <dbReference type="Proteomes" id="UP000572540"/>
    </source>
</evidence>
<sequence length="851" mass="92153">MTTLGALIVLFHPSDEQLARAVAMRHLCDRLLVVDNSPQPDLRAASLLKEAGVALLHHGNRHGIAGAFNGGLQVLFEQGVDAVALFDQDSETPADYFTVMRERCASLGGHAYLLGPRIFDENDQRFLPELATSGLAVERLSVRADAALQRCAFLISSGCVISRDAFARLGRFDEALFIDHVDTEYCLRALLRDVPLYVVPQLVLSHRIGARRRHKLGAFEMTTMNHPGFRRYYSARNAMQLALQYGLRLPVAVVPNLLTLWQIVQIVLAEQDKLAKLNAIALGLWDGLFGHMGPLEKTRPRLAAKAARARTAIAPAQRRRCVASAAPFLMRRETHDMTQRSKSLFLTRTTLLVLIAAALNGCVSDAGLHTNVEPLKPSADSLARTVGPGANGAWPAPDWVKRYNDPQLNELAAEALANNPDLQIAKARVGGAQAQLEQFASLTGLTGTAVASVSKTRLPQPDNVADVSVGGQQIPVQLFNDSTVSPSAVIAGLSYQLDLWGKNAALTRSLLSTRDAARIDAEQARLTLTVALVTLYCELDRAFAMQEILLQKQQAADHVDAVLRERGARGIDNAYDAADASLKRSRLASQQALNDERIQLTELQIGVLTGRGPERGLSLHRPRLAATADTPLPAQLPVDLLGRRPDIVAARLRAEAALANTDATRAQFYPDVNLVAFAGLTALTPAALFSRAALTGSVGPAISLPIFDRTRLRAQLGGDYANVDAAVGLYNKTIDQALGEVAQQLTSLRTVDTLALEQTRAVDAAARIVKIAEERHRRGIGMQKDVTLADLSLLDERAQQVDLQGRRRLLQVALVGALGGGFDERNVAGAPIAHSQPAFFSHARIMDTHFD</sequence>
<evidence type="ECO:0000256" key="9">
    <source>
        <dbReference type="RuleBase" id="RU362097"/>
    </source>
</evidence>
<dbReference type="Gene3D" id="2.20.200.10">
    <property type="entry name" value="Outer membrane efflux proteins (OEP)"/>
    <property type="match status" value="1"/>
</dbReference>
<evidence type="ECO:0000313" key="10">
    <source>
        <dbReference type="EMBL" id="NYH16046.1"/>
    </source>
</evidence>
<dbReference type="CDD" id="cd02526">
    <property type="entry name" value="GT2_RfbF_like"/>
    <property type="match status" value="1"/>
</dbReference>
<keyword evidence="6 9" id="KW-0472">Membrane</keyword>
<dbReference type="InterPro" id="IPR029044">
    <property type="entry name" value="Nucleotide-diphossugar_trans"/>
</dbReference>
<keyword evidence="8 9" id="KW-0449">Lipoprotein</keyword>
<comment type="caution">
    <text evidence="10">The sequence shown here is derived from an EMBL/GenBank/DDBJ whole genome shotgun (WGS) entry which is preliminary data.</text>
</comment>
<dbReference type="InterPro" id="IPR003423">
    <property type="entry name" value="OMP_efflux"/>
</dbReference>
<reference evidence="10 11" key="1">
    <citation type="submission" date="2020-07" db="EMBL/GenBank/DDBJ databases">
        <title>Exploring microbial biodiversity for novel pathways involved in the catabolism of aromatic compounds derived from lignin.</title>
        <authorList>
            <person name="Elkins J."/>
        </authorList>
    </citation>
    <scope>NUCLEOTIDE SEQUENCE [LARGE SCALE GENOMIC DNA]</scope>
    <source>
        <strain evidence="10 11">H2C3B</strain>
    </source>
</reference>
<dbReference type="GO" id="GO:0005886">
    <property type="term" value="C:plasma membrane"/>
    <property type="evidence" value="ECO:0007669"/>
    <property type="project" value="UniProtKB-SubCell"/>
</dbReference>
<evidence type="ECO:0000256" key="8">
    <source>
        <dbReference type="ARBA" id="ARBA00023288"/>
    </source>
</evidence>
<dbReference type="PANTHER" id="PTHR30203">
    <property type="entry name" value="OUTER MEMBRANE CATION EFFLUX PROTEIN"/>
    <property type="match status" value="1"/>
</dbReference>
<keyword evidence="3 9" id="KW-1134">Transmembrane beta strand</keyword>